<dbReference type="InterPro" id="IPR001451">
    <property type="entry name" value="Hexapep"/>
</dbReference>
<keyword evidence="5 18" id="KW-0808">Transferase</keyword>
<dbReference type="GO" id="GO:0071555">
    <property type="term" value="P:cell wall organization"/>
    <property type="evidence" value="ECO:0007669"/>
    <property type="project" value="UniProtKB-KW"/>
</dbReference>
<dbReference type="Pfam" id="PF12804">
    <property type="entry name" value="NTP_transf_3"/>
    <property type="match status" value="1"/>
</dbReference>
<evidence type="ECO:0000256" key="11">
    <source>
        <dbReference type="ARBA" id="ARBA00022984"/>
    </source>
</evidence>
<evidence type="ECO:0000256" key="16">
    <source>
        <dbReference type="ARBA" id="ARBA00048493"/>
    </source>
</evidence>
<keyword evidence="8 18" id="KW-0677">Repeat</keyword>
<dbReference type="CDD" id="cd03353">
    <property type="entry name" value="LbH_GlmU_C"/>
    <property type="match status" value="1"/>
</dbReference>
<evidence type="ECO:0000256" key="6">
    <source>
        <dbReference type="ARBA" id="ARBA00022695"/>
    </source>
</evidence>
<evidence type="ECO:0000256" key="8">
    <source>
        <dbReference type="ARBA" id="ARBA00022737"/>
    </source>
</evidence>
<dbReference type="EMBL" id="GU942987">
    <property type="protein sequence ID" value="ADD93555.1"/>
    <property type="molecule type" value="Genomic_DNA"/>
</dbReference>
<sequence length="471" mass="51087">MNLDIVILAAGKGTRMGSSLPKVLAGLAGRPMLEHVLDSVSQLKKTKLHVVVGHEAQLVRKTFSGNKKINWIKQTKQLGTGHAVKQAAKHIRSNSNVVILYGDVPLISESTISKLAKLASKGPSLLTFNKENPTGYGRIVRGSRNKIEAIIEEKDASSSQKEITEVNSGIMAFKAKDLIRLLGKIRNNNKAKEFYLTDAVYEAHLEKLNIQSLRLSDADEVLGCNTPEELQTLEKAYHISTAKKFLNKGVSFADIEKVKFRGNISIEKGAFIDENVIFEGAVSIGAYAKIGPGCIVSNSTIGKNSELLAYSFVEESMLESNAKAGPFAHIGVQTKMEEGAEIGNFVETKRSNIGANSKAKHLAYIGDGRIGKGVNIGAGTIFCNYDGVKKHITKIEDDAFIGSNSALVAPLTIGAKSYVGSGSVVTKNVGKGQLAIGRGRQKNMPNRKNNVWNHRSINRKKYRQALDSRSL</sequence>
<feature type="binding site" evidence="18">
    <location>
        <position position="225"/>
    </location>
    <ligand>
        <name>UDP-N-acetyl-alpha-D-glucosamine</name>
        <dbReference type="ChEBI" id="CHEBI:57705"/>
    </ligand>
</feature>
<evidence type="ECO:0000256" key="14">
    <source>
        <dbReference type="ARBA" id="ARBA00023316"/>
    </source>
</evidence>
<organism evidence="20">
    <name type="scientific">uncultured marine bacterium MedDCM-OCT-S04-C293</name>
    <dbReference type="NCBI Taxonomy" id="743054"/>
    <lineage>
        <taxon>Bacteria</taxon>
        <taxon>environmental samples</taxon>
    </lineage>
</organism>
<comment type="subunit">
    <text evidence="18">Homotrimer.</text>
</comment>
<dbReference type="HAMAP" id="MF_01631">
    <property type="entry name" value="GlmU"/>
    <property type="match status" value="1"/>
</dbReference>
<comment type="similarity">
    <text evidence="2 18">In the C-terminal section; belongs to the transferase hexapeptide repeat family.</text>
</comment>
<protein>
    <recommendedName>
        <fullName evidence="18">Bifunctional protein GlmU</fullName>
    </recommendedName>
    <domain>
        <recommendedName>
            <fullName evidence="18">UDP-N-acetylglucosamine pyrophosphorylase</fullName>
            <ecNumber evidence="18">2.7.7.23</ecNumber>
        </recommendedName>
        <alternativeName>
            <fullName evidence="18">N-acetylglucosamine-1-phosphate uridyltransferase</fullName>
        </alternativeName>
    </domain>
    <domain>
        <recommendedName>
            <fullName evidence="18">Glucosamine-1-phosphate N-acetyltransferase</fullName>
            <ecNumber evidence="18">2.3.1.157</ecNumber>
        </recommendedName>
    </domain>
</protein>
<feature type="binding site" evidence="18">
    <location>
        <position position="378"/>
    </location>
    <ligand>
        <name>acetyl-CoA</name>
        <dbReference type="ChEBI" id="CHEBI:57288"/>
    </ligand>
</feature>
<keyword evidence="10 18" id="KW-0133">Cell shape</keyword>
<dbReference type="InterPro" id="IPR050065">
    <property type="entry name" value="GlmU-like"/>
</dbReference>
<dbReference type="Gene3D" id="3.90.550.10">
    <property type="entry name" value="Spore Coat Polysaccharide Biosynthesis Protein SpsA, Chain A"/>
    <property type="match status" value="1"/>
</dbReference>
<dbReference type="UniPathway" id="UPA00973"/>
<feature type="binding site" evidence="18">
    <location>
        <position position="137"/>
    </location>
    <ligand>
        <name>UDP-N-acetyl-alpha-D-glucosamine</name>
        <dbReference type="ChEBI" id="CHEBI:57705"/>
    </ligand>
</feature>
<evidence type="ECO:0000256" key="10">
    <source>
        <dbReference type="ARBA" id="ARBA00022960"/>
    </source>
</evidence>
<feature type="binding site" evidence="18">
    <location>
        <position position="438"/>
    </location>
    <ligand>
        <name>acetyl-CoA</name>
        <dbReference type="ChEBI" id="CHEBI:57288"/>
    </ligand>
</feature>
<comment type="caution">
    <text evidence="18">Lacks conserved residue(s) required for the propagation of feature annotation.</text>
</comment>
<feature type="binding site" evidence="18">
    <location>
        <begin position="101"/>
        <end position="103"/>
    </location>
    <ligand>
        <name>UDP-N-acetyl-alpha-D-glucosamine</name>
        <dbReference type="ChEBI" id="CHEBI:57705"/>
    </ligand>
</feature>
<keyword evidence="12 18" id="KW-0511">Multifunctional enzyme</keyword>
<keyword evidence="7 18" id="KW-0479">Metal-binding</keyword>
<comment type="subcellular location">
    <subcellularLocation>
        <location evidence="1 18">Cytoplasm</location>
    </subcellularLocation>
</comment>
<proteinExistence type="inferred from homology"/>
<evidence type="ECO:0000256" key="13">
    <source>
        <dbReference type="ARBA" id="ARBA00023315"/>
    </source>
</evidence>
<feature type="binding site" evidence="18">
    <location>
        <position position="421"/>
    </location>
    <ligand>
        <name>acetyl-CoA</name>
        <dbReference type="ChEBI" id="CHEBI:57288"/>
    </ligand>
</feature>
<reference evidence="20" key="1">
    <citation type="journal article" date="2010" name="ISME J.">
        <title>Metagenome of the Mediterranean deep chlorophyll maximum studied by direct and fosmid library 454 pyrosequencing.</title>
        <authorList>
            <person name="Ghai R."/>
            <person name="Martin-Cuadrado A.B."/>
            <person name="Molto A.G."/>
            <person name="Heredia I.G."/>
            <person name="Cabrera R."/>
            <person name="Martin J."/>
            <person name="Verdu M."/>
            <person name="Deschamps P."/>
            <person name="Moreira D."/>
            <person name="Lopez-Garcia P."/>
            <person name="Mira A."/>
            <person name="Rodriguez-Valera F."/>
        </authorList>
    </citation>
    <scope>NUCLEOTIDE SEQUENCE</scope>
</reference>
<dbReference type="NCBIfam" id="TIGR01173">
    <property type="entry name" value="glmU"/>
    <property type="match status" value="1"/>
</dbReference>
<keyword evidence="13 18" id="KW-0012">Acyltransferase</keyword>
<dbReference type="AlphaFoldDB" id="D6PCV4"/>
<comment type="catalytic activity">
    <reaction evidence="15 18">
        <text>alpha-D-glucosamine 1-phosphate + acetyl-CoA = N-acetyl-alpha-D-glucosamine 1-phosphate + CoA + H(+)</text>
        <dbReference type="Rhea" id="RHEA:13725"/>
        <dbReference type="ChEBI" id="CHEBI:15378"/>
        <dbReference type="ChEBI" id="CHEBI:57287"/>
        <dbReference type="ChEBI" id="CHEBI:57288"/>
        <dbReference type="ChEBI" id="CHEBI:57776"/>
        <dbReference type="ChEBI" id="CHEBI:58516"/>
        <dbReference type="EC" id="2.3.1.157"/>
    </reaction>
</comment>
<dbReference type="CDD" id="cd02540">
    <property type="entry name" value="GT2_GlmU_N_bac"/>
    <property type="match status" value="1"/>
</dbReference>
<dbReference type="EC" id="2.7.7.23" evidence="18"/>
<evidence type="ECO:0000256" key="18">
    <source>
        <dbReference type="HAMAP-Rule" id="MF_01631"/>
    </source>
</evidence>
<evidence type="ECO:0000256" key="1">
    <source>
        <dbReference type="ARBA" id="ARBA00004496"/>
    </source>
</evidence>
<feature type="binding site" evidence="18">
    <location>
        <position position="74"/>
    </location>
    <ligand>
        <name>UDP-N-acetyl-alpha-D-glucosamine</name>
        <dbReference type="ChEBI" id="CHEBI:57705"/>
    </ligand>
</feature>
<dbReference type="GO" id="GO:0009252">
    <property type="term" value="P:peptidoglycan biosynthetic process"/>
    <property type="evidence" value="ECO:0007669"/>
    <property type="project" value="UniProtKB-UniRule"/>
</dbReference>
<dbReference type="PANTHER" id="PTHR43584">
    <property type="entry name" value="NUCLEOTIDYL TRANSFERASE"/>
    <property type="match status" value="1"/>
</dbReference>
<comment type="similarity">
    <text evidence="3 18">In the N-terminal section; belongs to the N-acetylglucosamine-1-phosphate uridyltransferase family.</text>
</comment>
<feature type="active site" description="Proton acceptor" evidence="18">
    <location>
        <position position="361"/>
    </location>
</feature>
<name>D6PCV4_9BACT</name>
<feature type="binding site" evidence="18">
    <location>
        <position position="103"/>
    </location>
    <ligand>
        <name>Mg(2+)</name>
        <dbReference type="ChEBI" id="CHEBI:18420"/>
    </ligand>
</feature>
<keyword evidence="6 18" id="KW-0548">Nucleotidyltransferase</keyword>
<evidence type="ECO:0000256" key="9">
    <source>
        <dbReference type="ARBA" id="ARBA00022842"/>
    </source>
</evidence>
<feature type="domain" description="MobA-like NTP transferase" evidence="19">
    <location>
        <begin position="6"/>
        <end position="128"/>
    </location>
</feature>
<evidence type="ECO:0000256" key="4">
    <source>
        <dbReference type="ARBA" id="ARBA00022490"/>
    </source>
</evidence>
<feature type="binding site" evidence="18">
    <location>
        <position position="375"/>
    </location>
    <ligand>
        <name>UDP-N-acetyl-alpha-D-glucosamine</name>
        <dbReference type="ChEBI" id="CHEBI:57705"/>
    </ligand>
</feature>
<comment type="pathway">
    <text evidence="18">Nucleotide-sugar biosynthesis; UDP-N-acetyl-alpha-D-glucosamine biosynthesis; UDP-N-acetyl-alpha-D-glucosamine from N-acetyl-alpha-D-glucosamine 1-phosphate: step 1/1.</text>
</comment>
<dbReference type="InterPro" id="IPR029044">
    <property type="entry name" value="Nucleotide-diphossugar_trans"/>
</dbReference>
<keyword evidence="14 18" id="KW-0961">Cell wall biogenesis/degradation</keyword>
<dbReference type="SUPFAM" id="SSF51161">
    <property type="entry name" value="Trimeric LpxA-like enzymes"/>
    <property type="match status" value="1"/>
</dbReference>
<dbReference type="Pfam" id="PF14602">
    <property type="entry name" value="Hexapep_2"/>
    <property type="match status" value="1"/>
</dbReference>
<dbReference type="GO" id="GO:0000287">
    <property type="term" value="F:magnesium ion binding"/>
    <property type="evidence" value="ECO:0007669"/>
    <property type="project" value="UniProtKB-UniRule"/>
</dbReference>
<comment type="function">
    <text evidence="17 18">Catalyzes the last two sequential reactions in the de novo biosynthetic pathway for UDP-N-acetylglucosamine (UDP-GlcNAc). The C-terminal domain catalyzes the transfer of acetyl group from acetyl coenzyme A to glucosamine-1-phosphate (GlcN-1-P) to produce N-acetylglucosamine-1-phosphate (GlcNAc-1-P), which is converted into UDP-GlcNAc by the transfer of uridine 5-monophosphate (from uridine 5-triphosphate), a reaction catalyzed by the N-terminal domain.</text>
</comment>
<feature type="region of interest" description="Linker" evidence="18">
    <location>
        <begin position="228"/>
        <end position="248"/>
    </location>
</feature>
<comment type="pathway">
    <text evidence="18">Bacterial outer membrane biogenesis; LPS lipid A biosynthesis.</text>
</comment>
<comment type="cofactor">
    <cofactor evidence="18">
        <name>Mg(2+)</name>
        <dbReference type="ChEBI" id="CHEBI:18420"/>
    </cofactor>
    <text evidence="18">Binds 1 Mg(2+) ion per subunit.</text>
</comment>
<gene>
    <name evidence="18" type="primary">glmU</name>
</gene>
<keyword evidence="11 18" id="KW-0573">Peptidoglycan synthesis</keyword>
<dbReference type="InterPro" id="IPR018357">
    <property type="entry name" value="Hexapep_transf_CS"/>
</dbReference>
<keyword evidence="9 18" id="KW-0460">Magnesium</keyword>
<dbReference type="InterPro" id="IPR038009">
    <property type="entry name" value="GlmU_C_LbH"/>
</dbReference>
<dbReference type="InterPro" id="IPR025877">
    <property type="entry name" value="MobA-like_NTP_Trfase"/>
</dbReference>
<evidence type="ECO:0000256" key="3">
    <source>
        <dbReference type="ARBA" id="ARBA00007947"/>
    </source>
</evidence>
<dbReference type="UniPathway" id="UPA00113">
    <property type="reaction ID" value="UER00532"/>
</dbReference>
<dbReference type="GO" id="GO:0009245">
    <property type="term" value="P:lipid A biosynthetic process"/>
    <property type="evidence" value="ECO:0007669"/>
    <property type="project" value="UniProtKB-UniRule"/>
</dbReference>
<feature type="region of interest" description="N-acetyltransferase" evidence="18">
    <location>
        <begin position="249"/>
        <end position="471"/>
    </location>
</feature>
<evidence type="ECO:0000259" key="19">
    <source>
        <dbReference type="Pfam" id="PF12804"/>
    </source>
</evidence>
<feature type="binding site" evidence="18">
    <location>
        <position position="152"/>
    </location>
    <ligand>
        <name>UDP-N-acetyl-alpha-D-glucosamine</name>
        <dbReference type="ChEBI" id="CHEBI:57705"/>
    </ligand>
</feature>
<accession>D6PCV4</accession>
<keyword evidence="4 18" id="KW-0963">Cytoplasm</keyword>
<dbReference type="GO" id="GO:0003977">
    <property type="term" value="F:UDP-N-acetylglucosamine diphosphorylase activity"/>
    <property type="evidence" value="ECO:0007669"/>
    <property type="project" value="UniProtKB-UniRule"/>
</dbReference>
<feature type="binding site" evidence="18">
    <location>
        <position position="167"/>
    </location>
    <ligand>
        <name>UDP-N-acetyl-alpha-D-glucosamine</name>
        <dbReference type="ChEBI" id="CHEBI:57705"/>
    </ligand>
</feature>
<dbReference type="EC" id="2.3.1.157" evidence="18"/>
<feature type="binding site" evidence="18">
    <location>
        <position position="349"/>
    </location>
    <ligand>
        <name>UDP-N-acetyl-alpha-D-glucosamine</name>
        <dbReference type="ChEBI" id="CHEBI:57705"/>
    </ligand>
</feature>
<feature type="binding site" evidence="18">
    <location>
        <position position="225"/>
    </location>
    <ligand>
        <name>Mg(2+)</name>
        <dbReference type="ChEBI" id="CHEBI:18420"/>
    </ligand>
</feature>
<dbReference type="GO" id="GO:0000902">
    <property type="term" value="P:cell morphogenesis"/>
    <property type="evidence" value="ECO:0007669"/>
    <property type="project" value="UniProtKB-UniRule"/>
</dbReference>
<feature type="binding site" evidence="18">
    <location>
        <begin position="79"/>
        <end position="80"/>
    </location>
    <ligand>
        <name>UDP-N-acetyl-alpha-D-glucosamine</name>
        <dbReference type="ChEBI" id="CHEBI:57705"/>
    </ligand>
</feature>
<evidence type="ECO:0000256" key="2">
    <source>
        <dbReference type="ARBA" id="ARBA00007707"/>
    </source>
</evidence>
<dbReference type="SUPFAM" id="SSF53448">
    <property type="entry name" value="Nucleotide-diphospho-sugar transferases"/>
    <property type="match status" value="1"/>
</dbReference>
<feature type="binding site" evidence="18">
    <location>
        <position position="364"/>
    </location>
    <ligand>
        <name>UDP-N-acetyl-alpha-D-glucosamine</name>
        <dbReference type="ChEBI" id="CHEBI:57705"/>
    </ligand>
</feature>
<dbReference type="GO" id="GO:0006048">
    <property type="term" value="P:UDP-N-acetylglucosamine biosynthetic process"/>
    <property type="evidence" value="ECO:0007669"/>
    <property type="project" value="UniProtKB-UniPathway"/>
</dbReference>
<dbReference type="Gene3D" id="2.160.10.10">
    <property type="entry name" value="Hexapeptide repeat proteins"/>
    <property type="match status" value="1"/>
</dbReference>
<feature type="binding site" evidence="18">
    <location>
        <begin position="8"/>
        <end position="11"/>
    </location>
    <ligand>
        <name>UDP-N-acetyl-alpha-D-glucosamine</name>
        <dbReference type="ChEBI" id="CHEBI:57705"/>
    </ligand>
</feature>
<feature type="binding site" evidence="18">
    <location>
        <begin position="384"/>
        <end position="385"/>
    </location>
    <ligand>
        <name>acetyl-CoA</name>
        <dbReference type="ChEBI" id="CHEBI:57288"/>
    </ligand>
</feature>
<dbReference type="PROSITE" id="PS00101">
    <property type="entry name" value="HEXAPEP_TRANSFERASES"/>
    <property type="match status" value="1"/>
</dbReference>
<dbReference type="PANTHER" id="PTHR43584:SF3">
    <property type="entry name" value="BIFUNCTIONAL PROTEIN GLMU"/>
    <property type="match status" value="1"/>
</dbReference>
<comment type="catalytic activity">
    <reaction evidence="16 18">
        <text>N-acetyl-alpha-D-glucosamine 1-phosphate + UTP + H(+) = UDP-N-acetyl-alpha-D-glucosamine + diphosphate</text>
        <dbReference type="Rhea" id="RHEA:13509"/>
        <dbReference type="ChEBI" id="CHEBI:15378"/>
        <dbReference type="ChEBI" id="CHEBI:33019"/>
        <dbReference type="ChEBI" id="CHEBI:46398"/>
        <dbReference type="ChEBI" id="CHEBI:57705"/>
        <dbReference type="ChEBI" id="CHEBI:57776"/>
        <dbReference type="EC" id="2.7.7.23"/>
    </reaction>
</comment>
<evidence type="ECO:0000256" key="17">
    <source>
        <dbReference type="ARBA" id="ARBA00049628"/>
    </source>
</evidence>
<dbReference type="GO" id="GO:0016020">
    <property type="term" value="C:membrane"/>
    <property type="evidence" value="ECO:0007669"/>
    <property type="project" value="GOC"/>
</dbReference>
<feature type="binding site" evidence="18">
    <location>
        <position position="22"/>
    </location>
    <ligand>
        <name>UDP-N-acetyl-alpha-D-glucosamine</name>
        <dbReference type="ChEBI" id="CHEBI:57705"/>
    </ligand>
</feature>
<dbReference type="GO" id="GO:0019134">
    <property type="term" value="F:glucosamine-1-phosphate N-acetyltransferase activity"/>
    <property type="evidence" value="ECO:0007669"/>
    <property type="project" value="UniProtKB-UniRule"/>
</dbReference>
<evidence type="ECO:0000256" key="5">
    <source>
        <dbReference type="ARBA" id="ARBA00022679"/>
    </source>
</evidence>
<dbReference type="GO" id="GO:0008360">
    <property type="term" value="P:regulation of cell shape"/>
    <property type="evidence" value="ECO:0007669"/>
    <property type="project" value="UniProtKB-KW"/>
</dbReference>
<dbReference type="InterPro" id="IPR011004">
    <property type="entry name" value="Trimer_LpxA-like_sf"/>
</dbReference>
<evidence type="ECO:0000256" key="12">
    <source>
        <dbReference type="ARBA" id="ARBA00023268"/>
    </source>
</evidence>
<evidence type="ECO:0000256" key="15">
    <source>
        <dbReference type="ARBA" id="ARBA00048247"/>
    </source>
</evidence>
<evidence type="ECO:0000313" key="20">
    <source>
        <dbReference type="EMBL" id="ADD93555.1"/>
    </source>
</evidence>
<dbReference type="InterPro" id="IPR005882">
    <property type="entry name" value="Bifunctional_GlmU"/>
</dbReference>
<evidence type="ECO:0000256" key="7">
    <source>
        <dbReference type="ARBA" id="ARBA00022723"/>
    </source>
</evidence>
<feature type="region of interest" description="Pyrophosphorylase" evidence="18">
    <location>
        <begin position="1"/>
        <end position="227"/>
    </location>
</feature>
<feature type="binding site" evidence="18">
    <location>
        <position position="403"/>
    </location>
    <ligand>
        <name>acetyl-CoA</name>
        <dbReference type="ChEBI" id="CHEBI:57288"/>
    </ligand>
</feature>
<comment type="pathway">
    <text evidence="18">Nucleotide-sugar biosynthesis; UDP-N-acetyl-alpha-D-glucosamine biosynthesis; N-acetyl-alpha-D-glucosamine 1-phosphate from alpha-D-glucosamine 6-phosphate (route II): step 2/2.</text>
</comment>
<dbReference type="GO" id="GO:0005737">
    <property type="term" value="C:cytoplasm"/>
    <property type="evidence" value="ECO:0007669"/>
    <property type="project" value="UniProtKB-SubCell"/>
</dbReference>